<dbReference type="EMBL" id="LK052888">
    <property type="protein sequence ID" value="CDR39432.1"/>
    <property type="molecule type" value="Genomic_DNA"/>
</dbReference>
<evidence type="ECO:0000256" key="5">
    <source>
        <dbReference type="ARBA" id="ARBA00023136"/>
    </source>
</evidence>
<evidence type="ECO:0000256" key="3">
    <source>
        <dbReference type="ARBA" id="ARBA00022692"/>
    </source>
</evidence>
<proteinExistence type="inferred from homology"/>
<dbReference type="VEuPathDB" id="FungiDB:BON22_4468"/>
<organism evidence="7">
    <name type="scientific">Cyberlindnera fabianii</name>
    <name type="common">Yeast</name>
    <name type="synonym">Hansenula fabianii</name>
    <dbReference type="NCBI Taxonomy" id="36022"/>
    <lineage>
        <taxon>Eukaryota</taxon>
        <taxon>Fungi</taxon>
        <taxon>Dikarya</taxon>
        <taxon>Ascomycota</taxon>
        <taxon>Saccharomycotina</taxon>
        <taxon>Saccharomycetes</taxon>
        <taxon>Phaffomycetales</taxon>
        <taxon>Phaffomycetaceae</taxon>
        <taxon>Cyberlindnera</taxon>
    </lineage>
</organism>
<dbReference type="PhylomeDB" id="A0A061AXK2"/>
<dbReference type="Pfam" id="PF04756">
    <property type="entry name" value="OST3_OST6"/>
    <property type="match status" value="1"/>
</dbReference>
<dbReference type="SUPFAM" id="SSF52833">
    <property type="entry name" value="Thioredoxin-like"/>
    <property type="match status" value="1"/>
</dbReference>
<comment type="subcellular location">
    <subcellularLocation>
        <location evidence="1">Endoplasmic reticulum membrane</location>
        <topology evidence="1">Multi-pass membrane protein</topology>
    </subcellularLocation>
</comment>
<dbReference type="OrthoDB" id="67566at2759"/>
<keyword evidence="4 6" id="KW-1133">Transmembrane helix</keyword>
<keyword evidence="5 6" id="KW-0472">Membrane</keyword>
<dbReference type="PANTHER" id="PTHR12692:SF3">
    <property type="entry name" value="DOLICHYL-DIPHOSPHOOLIGOSACCHARIDE--PROTEIN GLYCOSYLTRANSFERASE SUBUNIT OST6"/>
    <property type="match status" value="1"/>
</dbReference>
<feature type="transmembrane region" description="Helical" evidence="6">
    <location>
        <begin position="307"/>
        <end position="323"/>
    </location>
</feature>
<feature type="transmembrane region" description="Helical" evidence="6">
    <location>
        <begin position="198"/>
        <end position="215"/>
    </location>
</feature>
<name>A0A061AXK2_CYBFA</name>
<dbReference type="InterPro" id="IPR021149">
    <property type="entry name" value="OligosaccharylTrfase_OST3/OST6"/>
</dbReference>
<dbReference type="Gene3D" id="3.40.30.10">
    <property type="entry name" value="Glutaredoxin"/>
    <property type="match status" value="1"/>
</dbReference>
<evidence type="ECO:0000313" key="7">
    <source>
        <dbReference type="EMBL" id="CDR39432.1"/>
    </source>
</evidence>
<evidence type="ECO:0000256" key="2">
    <source>
        <dbReference type="ARBA" id="ARBA00009561"/>
    </source>
</evidence>
<evidence type="ECO:0000256" key="6">
    <source>
        <dbReference type="SAM" id="Phobius"/>
    </source>
</evidence>
<feature type="transmembrane region" description="Helical" evidence="6">
    <location>
        <begin position="227"/>
        <end position="252"/>
    </location>
</feature>
<comment type="similarity">
    <text evidence="2">Belongs to the OST3/OST6 family.</text>
</comment>
<gene>
    <name evidence="7" type="ORF">CYFA0S_03e03290g</name>
</gene>
<keyword evidence="3 6" id="KW-0812">Transmembrane</keyword>
<dbReference type="PANTHER" id="PTHR12692">
    <property type="entry name" value="DOLICHYL-DIPHOSPHOOLIGOSACCHARIDE--PROTEIN GLYCOSYLTRANSFERASE-RELATED"/>
    <property type="match status" value="1"/>
</dbReference>
<evidence type="ECO:0000256" key="4">
    <source>
        <dbReference type="ARBA" id="ARBA00022989"/>
    </source>
</evidence>
<dbReference type="AlphaFoldDB" id="A0A061AXK2"/>
<evidence type="ECO:0000256" key="1">
    <source>
        <dbReference type="ARBA" id="ARBA00004477"/>
    </source>
</evidence>
<dbReference type="GO" id="GO:0008250">
    <property type="term" value="C:oligosaccharyltransferase complex"/>
    <property type="evidence" value="ECO:0007669"/>
    <property type="project" value="TreeGrafter"/>
</dbReference>
<accession>A0A061AXK2</accession>
<dbReference type="GO" id="GO:0018279">
    <property type="term" value="P:protein N-linked glycosylation via asparagine"/>
    <property type="evidence" value="ECO:0007669"/>
    <property type="project" value="TreeGrafter"/>
</dbReference>
<feature type="transmembrane region" description="Helical" evidence="6">
    <location>
        <begin position="272"/>
        <end position="295"/>
    </location>
</feature>
<dbReference type="InterPro" id="IPR036249">
    <property type="entry name" value="Thioredoxin-like_sf"/>
</dbReference>
<sequence>MSATANGLSHERTRGHSFYTQQPFLMRPLTTVLSFFLLVTRVLGAISAEQLLELQSDDGVIRITDENFMHLLNGPREYYVSILFTALSPEINCDVCGKFEPVYGRIARSYQKSNPGKNAVFFLEADFSQNQKAYNALQMTQVPRVWLFPPSELVNYNVSSPHFPYKIGDKALSDPLDFANFISQTVSVNIVVQDEFDPYVFLQYFAGTFVFVLILKKKVLARLARGAIFRILSVVSICILTGGYMFTVIRGVPLIAKNDKGEIMHFSGGAHWQFGLETFIIAGMYLLFVVLMNILCIRLPSIDDPRVRNFGVIFASFAVFWLFNQLTKIYLVKDPGYPYGLTNYI</sequence>
<protein>
    <submittedName>
        <fullName evidence="7">CYFA0S03e03290g1_1</fullName>
    </submittedName>
</protein>
<reference evidence="7" key="1">
    <citation type="journal article" date="2014" name="Genome Announc.">
        <title>Genome sequence of the yeast Cyberlindnera fabianii (Hansenula fabianii).</title>
        <authorList>
            <person name="Freel K.C."/>
            <person name="Sarilar V."/>
            <person name="Neuveglise C."/>
            <person name="Devillers H."/>
            <person name="Friedrich A."/>
            <person name="Schacherer J."/>
        </authorList>
    </citation>
    <scope>NUCLEOTIDE SEQUENCE</scope>
    <source>
        <strain evidence="7">YJS4271</strain>
    </source>
</reference>